<keyword evidence="3" id="KW-0804">Transcription</keyword>
<dbReference type="PROSITE" id="PS01124">
    <property type="entry name" value="HTH_ARAC_FAMILY_2"/>
    <property type="match status" value="1"/>
</dbReference>
<keyword evidence="2" id="KW-0238">DNA-binding</keyword>
<evidence type="ECO:0000256" key="2">
    <source>
        <dbReference type="ARBA" id="ARBA00023125"/>
    </source>
</evidence>
<reference evidence="6" key="1">
    <citation type="submission" date="2016-08" db="EMBL/GenBank/DDBJ databases">
        <authorList>
            <person name="Tokovenko B."/>
            <person name="Kalinowski J."/>
        </authorList>
    </citation>
    <scope>NUCLEOTIDE SEQUENCE [LARGE SCALE GENOMIC DNA]</scope>
    <source>
        <strain evidence="6">UTMC102</strain>
    </source>
</reference>
<dbReference type="Proteomes" id="UP000189004">
    <property type="component" value="Unassembled WGS sequence"/>
</dbReference>
<evidence type="ECO:0000313" key="6">
    <source>
        <dbReference type="Proteomes" id="UP000189004"/>
    </source>
</evidence>
<dbReference type="Gene3D" id="1.10.10.60">
    <property type="entry name" value="Homeodomain-like"/>
    <property type="match status" value="1"/>
</dbReference>
<keyword evidence="6" id="KW-1185">Reference proteome</keyword>
<dbReference type="Pfam" id="PF12833">
    <property type="entry name" value="HTH_18"/>
    <property type="match status" value="1"/>
</dbReference>
<dbReference type="GO" id="GO:0003700">
    <property type="term" value="F:DNA-binding transcription factor activity"/>
    <property type="evidence" value="ECO:0007669"/>
    <property type="project" value="InterPro"/>
</dbReference>
<dbReference type="InterPro" id="IPR050204">
    <property type="entry name" value="AraC_XylS_family_regulators"/>
</dbReference>
<dbReference type="EMBL" id="MCOK01000001">
    <property type="protein sequence ID" value="OOC55298.1"/>
    <property type="molecule type" value="Genomic_DNA"/>
</dbReference>
<keyword evidence="1" id="KW-0805">Transcription regulation</keyword>
<evidence type="ECO:0000313" key="5">
    <source>
        <dbReference type="EMBL" id="OOC55298.1"/>
    </source>
</evidence>
<dbReference type="PANTHER" id="PTHR46796">
    <property type="entry name" value="HTH-TYPE TRANSCRIPTIONAL ACTIVATOR RHAS-RELATED"/>
    <property type="match status" value="1"/>
</dbReference>
<organism evidence="5 6">
    <name type="scientific">Nocardiopsis sinuspersici</name>
    <dbReference type="NCBI Taxonomy" id="501010"/>
    <lineage>
        <taxon>Bacteria</taxon>
        <taxon>Bacillati</taxon>
        <taxon>Actinomycetota</taxon>
        <taxon>Actinomycetes</taxon>
        <taxon>Streptosporangiales</taxon>
        <taxon>Nocardiopsidaceae</taxon>
        <taxon>Nocardiopsis</taxon>
    </lineage>
</organism>
<protein>
    <recommendedName>
        <fullName evidence="4">HTH araC/xylS-type domain-containing protein</fullName>
    </recommendedName>
</protein>
<dbReference type="InterPro" id="IPR009057">
    <property type="entry name" value="Homeodomain-like_sf"/>
</dbReference>
<comment type="caution">
    <text evidence="5">The sequence shown here is derived from an EMBL/GenBank/DDBJ whole genome shotgun (WGS) entry which is preliminary data.</text>
</comment>
<evidence type="ECO:0000256" key="1">
    <source>
        <dbReference type="ARBA" id="ARBA00023015"/>
    </source>
</evidence>
<dbReference type="SMART" id="SM00342">
    <property type="entry name" value="HTH_ARAC"/>
    <property type="match status" value="1"/>
</dbReference>
<dbReference type="OrthoDB" id="9816011at2"/>
<dbReference type="STRING" id="501010.NOSIN_16975"/>
<dbReference type="RefSeq" id="WP_077691726.1">
    <property type="nucleotide sequence ID" value="NZ_MCOK01000001.1"/>
</dbReference>
<dbReference type="InterPro" id="IPR018060">
    <property type="entry name" value="HTH_AraC"/>
</dbReference>
<evidence type="ECO:0000259" key="4">
    <source>
        <dbReference type="PROSITE" id="PS01124"/>
    </source>
</evidence>
<feature type="domain" description="HTH araC/xylS-type" evidence="4">
    <location>
        <begin position="157"/>
        <end position="255"/>
    </location>
</feature>
<proteinExistence type="predicted"/>
<sequence>MRSVRAVHTGEHVSVHAVSCVGGHTGWSGPESSDTVGVVLVRRGRFRLRGQGGEVAVDRTVGYVELPGRERGFLHLEGGDECTSVTVAEGLWREASDDRTVPPAFGVDGRLDTAHRLLLRADDDLAATERLLWLLRRAFHGALLPVTAGPGRRALAESAREAVLADHPDSRDLVRLARLLGVGPAHLSRTFRHHTGVTVSGFRTRVRVARALDRIEDGAGGLAEIAADLGFADQAHLTRAVRAETGRTPSALRAALASGR</sequence>
<dbReference type="PROSITE" id="PS00041">
    <property type="entry name" value="HTH_ARAC_FAMILY_1"/>
    <property type="match status" value="1"/>
</dbReference>
<accession>A0A1V3C3S5</accession>
<name>A0A1V3C3S5_9ACTN</name>
<dbReference type="AlphaFoldDB" id="A0A1V3C3S5"/>
<dbReference type="SUPFAM" id="SSF46689">
    <property type="entry name" value="Homeodomain-like"/>
    <property type="match status" value="2"/>
</dbReference>
<dbReference type="InterPro" id="IPR018062">
    <property type="entry name" value="HTH_AraC-typ_CS"/>
</dbReference>
<evidence type="ECO:0000256" key="3">
    <source>
        <dbReference type="ARBA" id="ARBA00023163"/>
    </source>
</evidence>
<dbReference type="GO" id="GO:0043565">
    <property type="term" value="F:sequence-specific DNA binding"/>
    <property type="evidence" value="ECO:0007669"/>
    <property type="project" value="InterPro"/>
</dbReference>
<gene>
    <name evidence="5" type="ORF">NOSIN_16975</name>
</gene>